<accession>A0A232LMG1</accession>
<evidence type="ECO:0000256" key="3">
    <source>
        <dbReference type="ARBA" id="ARBA00023136"/>
    </source>
</evidence>
<evidence type="ECO:0000259" key="5">
    <source>
        <dbReference type="PROSITE" id="PS50929"/>
    </source>
</evidence>
<dbReference type="Gene3D" id="1.20.1560.10">
    <property type="entry name" value="ABC transporter type 1, transmembrane domain"/>
    <property type="match status" value="1"/>
</dbReference>
<dbReference type="Proteomes" id="UP000243515">
    <property type="component" value="Unassembled WGS sequence"/>
</dbReference>
<keyword evidence="2 4" id="KW-1133">Transmembrane helix</keyword>
<comment type="caution">
    <text evidence="6">The sequence shown here is derived from an EMBL/GenBank/DDBJ whole genome shotgun (WGS) entry which is preliminary data.</text>
</comment>
<dbReference type="SUPFAM" id="SSF90123">
    <property type="entry name" value="ABC transporter transmembrane region"/>
    <property type="match status" value="1"/>
</dbReference>
<dbReference type="GO" id="GO:0016020">
    <property type="term" value="C:membrane"/>
    <property type="evidence" value="ECO:0007669"/>
    <property type="project" value="InterPro"/>
</dbReference>
<keyword evidence="7" id="KW-1185">Reference proteome</keyword>
<dbReference type="GO" id="GO:0005524">
    <property type="term" value="F:ATP binding"/>
    <property type="evidence" value="ECO:0007669"/>
    <property type="project" value="InterPro"/>
</dbReference>
<name>A0A232LMG1_9EURO</name>
<sequence>MLPSRLRHLSHSSTRGQNMIFSGALAALMFLTADGVASGTLTVGDLVMVNHLVFQLSVLLNFLGSVYRELRQSLLDMETLFNLKKVNVTIQERPYAKVLDPSCGCEIQFKNVILDITPTNPISRMSASQFPPEKSSPLWDRAAAESPPFYNCSFVRIVIDDQDVRDVTLKSLRKAWASEATRSFVPITA</sequence>
<dbReference type="GO" id="GO:0140359">
    <property type="term" value="F:ABC-type transporter activity"/>
    <property type="evidence" value="ECO:0007669"/>
    <property type="project" value="InterPro"/>
</dbReference>
<dbReference type="EMBL" id="NPHW01007486">
    <property type="protein sequence ID" value="OXV05168.1"/>
    <property type="molecule type" value="Genomic_DNA"/>
</dbReference>
<keyword evidence="3 4" id="KW-0472">Membrane</keyword>
<dbReference type="OrthoDB" id="4203734at2759"/>
<protein>
    <recommendedName>
        <fullName evidence="5">ABC transmembrane type-1 domain-containing protein</fullName>
    </recommendedName>
</protein>
<dbReference type="InterPro" id="IPR011527">
    <property type="entry name" value="ABC1_TM_dom"/>
</dbReference>
<reference evidence="6 7" key="1">
    <citation type="journal article" date="2015" name="Environ. Microbiol.">
        <title>Metagenome sequence of Elaphomyces granulatus from sporocarp tissue reveals Ascomycota ectomycorrhizal fingerprints of genome expansion and a Proteobacteria-rich microbiome.</title>
        <authorList>
            <person name="Quandt C.A."/>
            <person name="Kohler A."/>
            <person name="Hesse C.N."/>
            <person name="Sharpton T.J."/>
            <person name="Martin F."/>
            <person name="Spatafora J.W."/>
        </authorList>
    </citation>
    <scope>NUCLEOTIDE SEQUENCE [LARGE SCALE GENOMIC DNA]</scope>
    <source>
        <strain evidence="6 7">OSC145934</strain>
    </source>
</reference>
<gene>
    <name evidence="6" type="ORF">Egran_07064</name>
</gene>
<feature type="transmembrane region" description="Helical" evidence="4">
    <location>
        <begin position="49"/>
        <end position="67"/>
    </location>
</feature>
<keyword evidence="1 4" id="KW-0812">Transmembrane</keyword>
<dbReference type="InterPro" id="IPR036640">
    <property type="entry name" value="ABC1_TM_sf"/>
</dbReference>
<organism evidence="6 7">
    <name type="scientific">Elaphomyces granulatus</name>
    <dbReference type="NCBI Taxonomy" id="519963"/>
    <lineage>
        <taxon>Eukaryota</taxon>
        <taxon>Fungi</taxon>
        <taxon>Dikarya</taxon>
        <taxon>Ascomycota</taxon>
        <taxon>Pezizomycotina</taxon>
        <taxon>Eurotiomycetes</taxon>
        <taxon>Eurotiomycetidae</taxon>
        <taxon>Eurotiales</taxon>
        <taxon>Elaphomycetaceae</taxon>
        <taxon>Elaphomyces</taxon>
    </lineage>
</organism>
<dbReference type="PROSITE" id="PS50929">
    <property type="entry name" value="ABC_TM1F"/>
    <property type="match status" value="1"/>
</dbReference>
<proteinExistence type="predicted"/>
<feature type="domain" description="ABC transmembrane type-1" evidence="5">
    <location>
        <begin position="17"/>
        <end position="72"/>
    </location>
</feature>
<dbReference type="AlphaFoldDB" id="A0A232LMG1"/>
<evidence type="ECO:0000313" key="7">
    <source>
        <dbReference type="Proteomes" id="UP000243515"/>
    </source>
</evidence>
<evidence type="ECO:0000256" key="1">
    <source>
        <dbReference type="ARBA" id="ARBA00022692"/>
    </source>
</evidence>
<evidence type="ECO:0000256" key="4">
    <source>
        <dbReference type="SAM" id="Phobius"/>
    </source>
</evidence>
<evidence type="ECO:0000313" key="6">
    <source>
        <dbReference type="EMBL" id="OXV05168.1"/>
    </source>
</evidence>
<evidence type="ECO:0000256" key="2">
    <source>
        <dbReference type="ARBA" id="ARBA00022989"/>
    </source>
</evidence>